<proteinExistence type="predicted"/>
<evidence type="ECO:0008006" key="3">
    <source>
        <dbReference type="Google" id="ProtNLM"/>
    </source>
</evidence>
<evidence type="ECO:0000313" key="1">
    <source>
        <dbReference type="EMBL" id="MFE4108410.1"/>
    </source>
</evidence>
<sequence length="191" mass="21115">MNSTRANGTTNVQSYNAVHYTAQAIANELGVSEATVRNRWFNWIVKVAPEALLKEGKGFTELARSLFAEFAQVPKQARQQWVVEAKAHYCQEWGSAGVIEGELVPDEVSGALALIQTQNSNLQQSLEVELADVQAFIEQANTAEVDFSEAELQAYKTAGAKRGIARFKLETQTELEVLNALRQQRMQGNAN</sequence>
<dbReference type="EMBL" id="JBHZOL010000109">
    <property type="protein sequence ID" value="MFE4108410.1"/>
    <property type="molecule type" value="Genomic_DNA"/>
</dbReference>
<comment type="caution">
    <text evidence="1">The sequence shown here is derived from an EMBL/GenBank/DDBJ whole genome shotgun (WGS) entry which is preliminary data.</text>
</comment>
<reference evidence="1 2" key="1">
    <citation type="submission" date="2024-10" db="EMBL/GenBank/DDBJ databases">
        <authorList>
            <person name="Ratan Roy A."/>
            <person name="Morales Sandoval P.H."/>
            <person name="De Los Santos Villalobos S."/>
            <person name="Chakraborty S."/>
            <person name="Mukherjee J."/>
        </authorList>
    </citation>
    <scope>NUCLEOTIDE SEQUENCE [LARGE SCALE GENOMIC DNA]</scope>
    <source>
        <strain evidence="1 2">S1</strain>
    </source>
</reference>
<gene>
    <name evidence="1" type="ORF">ACFVKH_19185</name>
</gene>
<accession>A0ABW6IJS9</accession>
<organism evidence="1 2">
    <name type="scientific">Almyronema epifaneia S1</name>
    <dbReference type="NCBI Taxonomy" id="2991925"/>
    <lineage>
        <taxon>Bacteria</taxon>
        <taxon>Bacillati</taxon>
        <taxon>Cyanobacteriota</taxon>
        <taxon>Cyanophyceae</taxon>
        <taxon>Nodosilineales</taxon>
        <taxon>Nodosilineaceae</taxon>
        <taxon>Almyronema</taxon>
        <taxon>Almyronema epifaneia</taxon>
    </lineage>
</organism>
<name>A0ABW6IJS9_9CYAN</name>
<keyword evidence="2" id="KW-1185">Reference proteome</keyword>
<evidence type="ECO:0000313" key="2">
    <source>
        <dbReference type="Proteomes" id="UP001600165"/>
    </source>
</evidence>
<dbReference type="RefSeq" id="WP_377968041.1">
    <property type="nucleotide sequence ID" value="NZ_JBHZOL010000109.1"/>
</dbReference>
<dbReference type="Proteomes" id="UP001600165">
    <property type="component" value="Unassembled WGS sequence"/>
</dbReference>
<protein>
    <recommendedName>
        <fullName evidence="3">DNA-binding protein</fullName>
    </recommendedName>
</protein>